<evidence type="ECO:0000313" key="3">
    <source>
        <dbReference type="EMBL" id="EMI56915.1"/>
    </source>
</evidence>
<keyword evidence="4" id="KW-1185">Reference proteome</keyword>
<dbReference type="OrthoDB" id="232381at2"/>
<dbReference type="InterPro" id="IPR028098">
    <property type="entry name" value="Glyco_trans_4-like_N"/>
</dbReference>
<name>M5U635_9BACT</name>
<dbReference type="PANTHER" id="PTHR12526">
    <property type="entry name" value="GLYCOSYLTRANSFERASE"/>
    <property type="match status" value="1"/>
</dbReference>
<feature type="domain" description="Glycosyltransferase subfamily 4-like N-terminal" evidence="2">
    <location>
        <begin position="18"/>
        <end position="182"/>
    </location>
</feature>
<dbReference type="SUPFAM" id="SSF53756">
    <property type="entry name" value="UDP-Glycosyltransferase/glycogen phosphorylase"/>
    <property type="match status" value="1"/>
</dbReference>
<evidence type="ECO:0000259" key="2">
    <source>
        <dbReference type="Pfam" id="PF13439"/>
    </source>
</evidence>
<dbReference type="Gene3D" id="3.40.50.2000">
    <property type="entry name" value="Glycogen Phosphorylase B"/>
    <property type="match status" value="2"/>
</dbReference>
<dbReference type="Proteomes" id="UP000011885">
    <property type="component" value="Unassembled WGS sequence"/>
</dbReference>
<evidence type="ECO:0000259" key="1">
    <source>
        <dbReference type="Pfam" id="PF00534"/>
    </source>
</evidence>
<evidence type="ECO:0000313" key="4">
    <source>
        <dbReference type="Proteomes" id="UP000011885"/>
    </source>
</evidence>
<reference evidence="3 4" key="1">
    <citation type="journal article" date="2013" name="Mar. Genomics">
        <title>Expression of sulfatases in Rhodopirellula baltica and the diversity of sulfatases in the genus Rhodopirellula.</title>
        <authorList>
            <person name="Wegner C.E."/>
            <person name="Richter-Heitmann T."/>
            <person name="Klindworth A."/>
            <person name="Klockow C."/>
            <person name="Richter M."/>
            <person name="Achstetter T."/>
            <person name="Glockner F.O."/>
            <person name="Harder J."/>
        </authorList>
    </citation>
    <scope>NUCLEOTIDE SEQUENCE [LARGE SCALE GENOMIC DNA]</scope>
    <source>
        <strain evidence="3 4">SM41</strain>
    </source>
</reference>
<sequence>MKTDSKVTICQFVHSLSVGGAEMLARDFAIAAAPEFHTVFACLDEVGTLGEQLIDSGYTVECFERKPGLDRSLMRRLSHFCQQHDVDLIHAHQYTPFVYAAMSRFSPWWKAWRALPPVLFTEHGRHYPDVRKSKRVLANQVLLRRRDRCVAVGNNVKQALIDKEGIAAARIDVVYNGINLERFARCEQARQQSRQGLELEPDDVAVFQVARLNPLKDHATAVLAWTHLKDVPHVKLVIVGDGELRASTEELIQQHGLEDQVCMLGTRYDVAEIINAADLMMLTSISEGIPLTLIEAMANGLPCVASRVGGVPEVIVDGENGYLIESGDVHGFSSSIRRLSAEQGLRERLGSNAKARAFEHFSDQVMHDAYHQLYRSLTSELKRS</sequence>
<organism evidence="3 4">
    <name type="scientific">Rhodopirellula sallentina SM41</name>
    <dbReference type="NCBI Taxonomy" id="1263870"/>
    <lineage>
        <taxon>Bacteria</taxon>
        <taxon>Pseudomonadati</taxon>
        <taxon>Planctomycetota</taxon>
        <taxon>Planctomycetia</taxon>
        <taxon>Pirellulales</taxon>
        <taxon>Pirellulaceae</taxon>
        <taxon>Rhodopirellula</taxon>
    </lineage>
</organism>
<dbReference type="GO" id="GO:0016757">
    <property type="term" value="F:glycosyltransferase activity"/>
    <property type="evidence" value="ECO:0007669"/>
    <property type="project" value="InterPro"/>
</dbReference>
<dbReference type="PANTHER" id="PTHR12526:SF630">
    <property type="entry name" value="GLYCOSYLTRANSFERASE"/>
    <property type="match status" value="1"/>
</dbReference>
<dbReference type="InterPro" id="IPR001296">
    <property type="entry name" value="Glyco_trans_1"/>
</dbReference>
<dbReference type="Pfam" id="PF13439">
    <property type="entry name" value="Glyco_transf_4"/>
    <property type="match status" value="1"/>
</dbReference>
<dbReference type="RefSeq" id="WP_008676129.1">
    <property type="nucleotide sequence ID" value="NZ_ANOH01000117.1"/>
</dbReference>
<comment type="caution">
    <text evidence="3">The sequence shown here is derived from an EMBL/GenBank/DDBJ whole genome shotgun (WGS) entry which is preliminary data.</text>
</comment>
<protein>
    <submittedName>
        <fullName evidence="3">Glycosyl transferase, group 1 family protein</fullName>
    </submittedName>
</protein>
<gene>
    <name evidence="3" type="ORF">RSSM_01596</name>
</gene>
<dbReference type="AlphaFoldDB" id="M5U635"/>
<dbReference type="PATRIC" id="fig|1263870.3.peg.1707"/>
<dbReference type="EMBL" id="ANOH01000117">
    <property type="protein sequence ID" value="EMI56915.1"/>
    <property type="molecule type" value="Genomic_DNA"/>
</dbReference>
<dbReference type="Pfam" id="PF00534">
    <property type="entry name" value="Glycos_transf_1"/>
    <property type="match status" value="1"/>
</dbReference>
<accession>M5U635</accession>
<proteinExistence type="predicted"/>
<keyword evidence="3" id="KW-0808">Transferase</keyword>
<feature type="domain" description="Glycosyl transferase family 1" evidence="1">
    <location>
        <begin position="190"/>
        <end position="355"/>
    </location>
</feature>